<keyword evidence="2" id="KW-1185">Reference proteome</keyword>
<reference evidence="1 2" key="1">
    <citation type="submission" date="2009-01" db="EMBL/GenBank/DDBJ databases">
        <authorList>
            <person name="Fulton L."/>
            <person name="Clifton S."/>
            <person name="Fulton B."/>
            <person name="Xu J."/>
            <person name="Minx P."/>
            <person name="Pepin K.H."/>
            <person name="Johnson M."/>
            <person name="Bhonagiri V."/>
            <person name="Nash W.E."/>
            <person name="Mardis E.R."/>
            <person name="Wilson R.K."/>
        </authorList>
    </citation>
    <scope>NUCLEOTIDE SEQUENCE [LARGE SCALE GENOMIC DNA]</scope>
    <source>
        <strain evidence="1 2">DSM 5476</strain>
    </source>
</reference>
<sequence>MILKKKIVDKKEFTEIELVFSLSEAEEKKYGEDFFPMIEEAENIMKKLPLFLLHKGFQIDKFIFEELSGENPPRPDAVASGFIVLENQSTQKNIKKLSDTDFIGFEALQTNLDLIYLQKLISIPDQAFRFQSFYEMLLHIDATKKDGQTAPLTQKQLYEFLSKDPFIKKINVNMKNKHFNENKNYVLDDFSYLRNLIAHLDECRVDPDKAESRFEEFLCDYNKRINRDMPKIIQYIMHLIIDNSEQIDERR</sequence>
<gene>
    <name evidence="1" type="ORF">CLOSTMETH_03657</name>
</gene>
<evidence type="ECO:0000313" key="2">
    <source>
        <dbReference type="Proteomes" id="UP000003340"/>
    </source>
</evidence>
<accession>C0EIG2</accession>
<reference evidence="1 2" key="2">
    <citation type="submission" date="2009-02" db="EMBL/GenBank/DDBJ databases">
        <title>Draft genome sequence of Clostridium methylpentosum (DSM 5476).</title>
        <authorList>
            <person name="Sudarsanam P."/>
            <person name="Ley R."/>
            <person name="Guruge J."/>
            <person name="Turnbaugh P.J."/>
            <person name="Mahowald M."/>
            <person name="Liep D."/>
            <person name="Gordon J."/>
        </authorList>
    </citation>
    <scope>NUCLEOTIDE SEQUENCE [LARGE SCALE GENOMIC DNA]</scope>
    <source>
        <strain evidence="1 2">DSM 5476</strain>
    </source>
</reference>
<comment type="caution">
    <text evidence="1">The sequence shown here is derived from an EMBL/GenBank/DDBJ whole genome shotgun (WGS) entry which is preliminary data.</text>
</comment>
<name>C0EIG2_9FIRM</name>
<dbReference type="EMBL" id="ACEC01000126">
    <property type="protein sequence ID" value="EEG28758.1"/>
    <property type="molecule type" value="Genomic_DNA"/>
</dbReference>
<proteinExistence type="predicted"/>
<dbReference type="HOGENOM" id="CLU_1105641_0_0_9"/>
<evidence type="ECO:0000313" key="1">
    <source>
        <dbReference type="EMBL" id="EEG28758.1"/>
    </source>
</evidence>
<protein>
    <submittedName>
        <fullName evidence="1">Uncharacterized protein</fullName>
    </submittedName>
</protein>
<organism evidence="1 2">
    <name type="scientific">[Clostridium] methylpentosum DSM 5476</name>
    <dbReference type="NCBI Taxonomy" id="537013"/>
    <lineage>
        <taxon>Bacteria</taxon>
        <taxon>Bacillati</taxon>
        <taxon>Bacillota</taxon>
        <taxon>Clostridia</taxon>
        <taxon>Eubacteriales</taxon>
        <taxon>Oscillospiraceae</taxon>
        <taxon>Oscillospiraceae incertae sedis</taxon>
    </lineage>
</organism>
<dbReference type="Proteomes" id="UP000003340">
    <property type="component" value="Unassembled WGS sequence"/>
</dbReference>
<dbReference type="AlphaFoldDB" id="C0EIG2"/>